<organism evidence="1 2">
    <name type="scientific">Populus alba x Populus x berolinensis</name>
    <dbReference type="NCBI Taxonomy" id="444605"/>
    <lineage>
        <taxon>Eukaryota</taxon>
        <taxon>Viridiplantae</taxon>
        <taxon>Streptophyta</taxon>
        <taxon>Embryophyta</taxon>
        <taxon>Tracheophyta</taxon>
        <taxon>Spermatophyta</taxon>
        <taxon>Magnoliopsida</taxon>
        <taxon>eudicotyledons</taxon>
        <taxon>Gunneridae</taxon>
        <taxon>Pentapetalae</taxon>
        <taxon>rosids</taxon>
        <taxon>fabids</taxon>
        <taxon>Malpighiales</taxon>
        <taxon>Salicaceae</taxon>
        <taxon>Saliceae</taxon>
        <taxon>Populus</taxon>
    </lineage>
</organism>
<comment type="caution">
    <text evidence="1">The sequence shown here is derived from an EMBL/GenBank/DDBJ whole genome shotgun (WGS) entry which is preliminary data.</text>
</comment>
<name>A0AAD6M5C1_9ROSI</name>
<evidence type="ECO:0000313" key="1">
    <source>
        <dbReference type="EMBL" id="KAJ6979111.1"/>
    </source>
</evidence>
<dbReference type="Proteomes" id="UP001164929">
    <property type="component" value="Chromosome 11"/>
</dbReference>
<gene>
    <name evidence="1" type="ORF">NC653_027311</name>
</gene>
<evidence type="ECO:0000313" key="2">
    <source>
        <dbReference type="Proteomes" id="UP001164929"/>
    </source>
</evidence>
<dbReference type="EMBL" id="JAQIZT010000011">
    <property type="protein sequence ID" value="KAJ6979111.1"/>
    <property type="molecule type" value="Genomic_DNA"/>
</dbReference>
<proteinExistence type="predicted"/>
<accession>A0AAD6M5C1</accession>
<protein>
    <submittedName>
        <fullName evidence="1">Uncharacterized protein</fullName>
    </submittedName>
</protein>
<keyword evidence="2" id="KW-1185">Reference proteome</keyword>
<sequence>MLFSFADMESFPYYSFQSLAEVALIKGKLWSTITCIHGKQCLTLCPYQFLFIIGGFLCFNAWQLIQTTFCVPFAIAESEKSFNAYLSLLLQCVMLNLGLQIEATLSSGHSQLLKTMKELTANSSKVTLLGHSLA</sequence>
<dbReference type="AlphaFoldDB" id="A0AAD6M5C1"/>
<reference evidence="1" key="1">
    <citation type="journal article" date="2023" name="Mol. Ecol. Resour.">
        <title>Chromosome-level genome assembly of a triploid poplar Populus alba 'Berolinensis'.</title>
        <authorList>
            <person name="Chen S."/>
            <person name="Yu Y."/>
            <person name="Wang X."/>
            <person name="Wang S."/>
            <person name="Zhang T."/>
            <person name="Zhou Y."/>
            <person name="He R."/>
            <person name="Meng N."/>
            <person name="Wang Y."/>
            <person name="Liu W."/>
            <person name="Liu Z."/>
            <person name="Liu J."/>
            <person name="Guo Q."/>
            <person name="Huang H."/>
            <person name="Sederoff R.R."/>
            <person name="Wang G."/>
            <person name="Qu G."/>
            <person name="Chen S."/>
        </authorList>
    </citation>
    <scope>NUCLEOTIDE SEQUENCE</scope>
    <source>
        <strain evidence="1">SC-2020</strain>
    </source>
</reference>